<feature type="region of interest" description="Disordered" evidence="8">
    <location>
        <begin position="528"/>
        <end position="560"/>
    </location>
</feature>
<evidence type="ECO:0000256" key="7">
    <source>
        <dbReference type="SAM" id="Coils"/>
    </source>
</evidence>
<feature type="transmembrane region" description="Helical" evidence="9">
    <location>
        <begin position="1245"/>
        <end position="1264"/>
    </location>
</feature>
<keyword evidence="4 9" id="KW-1133">Transmembrane helix</keyword>
<feature type="compositionally biased region" description="Basic and acidic residues" evidence="8">
    <location>
        <begin position="156"/>
        <end position="174"/>
    </location>
</feature>
<organism evidence="11 12">
    <name type="scientific">Kluyveromyces marxianus</name>
    <name type="common">Yeast</name>
    <name type="synonym">Candida kefyr</name>
    <dbReference type="NCBI Taxonomy" id="4911"/>
    <lineage>
        <taxon>Eukaryota</taxon>
        <taxon>Fungi</taxon>
        <taxon>Dikarya</taxon>
        <taxon>Ascomycota</taxon>
        <taxon>Saccharomycotina</taxon>
        <taxon>Saccharomycetes</taxon>
        <taxon>Saccharomycetales</taxon>
        <taxon>Saccharomycetaceae</taxon>
        <taxon>Kluyveromyces</taxon>
    </lineage>
</organism>
<evidence type="ECO:0000259" key="10">
    <source>
        <dbReference type="PROSITE" id="PS51778"/>
    </source>
</evidence>
<keyword evidence="5 9" id="KW-0472">Membrane</keyword>
<evidence type="ECO:0000256" key="5">
    <source>
        <dbReference type="ARBA" id="ARBA00023136"/>
    </source>
</evidence>
<feature type="compositionally biased region" description="Polar residues" evidence="8">
    <location>
        <begin position="771"/>
        <end position="795"/>
    </location>
</feature>
<feature type="region of interest" description="Disordered" evidence="8">
    <location>
        <begin position="260"/>
        <end position="282"/>
    </location>
</feature>
<comment type="subcellular location">
    <subcellularLocation>
        <location evidence="6">Endomembrane system</location>
        <topology evidence="6">Single-pass membrane protein</topology>
    </subcellularLocation>
    <subcellularLocation>
        <location evidence="1">Endoplasmic reticulum membrane</location>
    </subcellularLocation>
</comment>
<evidence type="ECO:0000256" key="8">
    <source>
        <dbReference type="SAM" id="MobiDB-lite"/>
    </source>
</evidence>
<feature type="domain" description="VASt" evidence="10">
    <location>
        <begin position="1023"/>
        <end position="1190"/>
    </location>
</feature>
<keyword evidence="3 9" id="KW-0812">Transmembrane</keyword>
<dbReference type="Pfam" id="PF16016">
    <property type="entry name" value="VASt"/>
    <property type="match status" value="2"/>
</dbReference>
<accession>A0ABX6EZF9</accession>
<feature type="compositionally biased region" description="Polar residues" evidence="8">
    <location>
        <begin position="108"/>
        <end position="129"/>
    </location>
</feature>
<feature type="compositionally biased region" description="Acidic residues" evidence="8">
    <location>
        <begin position="745"/>
        <end position="770"/>
    </location>
</feature>
<evidence type="ECO:0000313" key="12">
    <source>
        <dbReference type="Proteomes" id="UP000422736"/>
    </source>
</evidence>
<feature type="region of interest" description="Disordered" evidence="8">
    <location>
        <begin position="1"/>
        <end position="129"/>
    </location>
</feature>
<dbReference type="EMBL" id="CP015059">
    <property type="protein sequence ID" value="QGN17462.1"/>
    <property type="molecule type" value="Genomic_DNA"/>
</dbReference>
<feature type="compositionally biased region" description="Basic and acidic residues" evidence="8">
    <location>
        <begin position="265"/>
        <end position="277"/>
    </location>
</feature>
<evidence type="ECO:0000256" key="9">
    <source>
        <dbReference type="SAM" id="Phobius"/>
    </source>
</evidence>
<dbReference type="PROSITE" id="PS51778">
    <property type="entry name" value="VAST"/>
    <property type="match status" value="2"/>
</dbReference>
<dbReference type="InterPro" id="IPR051482">
    <property type="entry name" value="Cholesterol_transport"/>
</dbReference>
<keyword evidence="12" id="KW-1185">Reference proteome</keyword>
<feature type="coiled-coil region" evidence="7">
    <location>
        <begin position="1367"/>
        <end position="1394"/>
    </location>
</feature>
<feature type="region of interest" description="Disordered" evidence="8">
    <location>
        <begin position="1195"/>
        <end position="1221"/>
    </location>
</feature>
<dbReference type="Proteomes" id="UP000422736">
    <property type="component" value="Chromosome 6"/>
</dbReference>
<feature type="compositionally biased region" description="Polar residues" evidence="8">
    <location>
        <begin position="86"/>
        <end position="98"/>
    </location>
</feature>
<evidence type="ECO:0000313" key="11">
    <source>
        <dbReference type="EMBL" id="QGN17462.1"/>
    </source>
</evidence>
<feature type="region of interest" description="Disordered" evidence="8">
    <location>
        <begin position="326"/>
        <end position="350"/>
    </location>
</feature>
<dbReference type="Gene3D" id="2.30.29.30">
    <property type="entry name" value="Pleckstrin-homology domain (PH domain)/Phosphotyrosine-binding domain (PTB)"/>
    <property type="match status" value="1"/>
</dbReference>
<proteinExistence type="inferred from homology"/>
<feature type="compositionally biased region" description="Polar residues" evidence="8">
    <location>
        <begin position="146"/>
        <end position="155"/>
    </location>
</feature>
<dbReference type="InterPro" id="IPR031968">
    <property type="entry name" value="VASt"/>
</dbReference>
<feature type="domain" description="VASt" evidence="10">
    <location>
        <begin position="814"/>
        <end position="980"/>
    </location>
</feature>
<dbReference type="PANTHER" id="PTHR23319">
    <property type="entry name" value="GRAM DOMAIN CONTAINING 1B, ISOFORM E"/>
    <property type="match status" value="1"/>
</dbReference>
<feature type="compositionally biased region" description="Basic and acidic residues" evidence="8">
    <location>
        <begin position="1"/>
        <end position="11"/>
    </location>
</feature>
<evidence type="ECO:0000256" key="4">
    <source>
        <dbReference type="ARBA" id="ARBA00022989"/>
    </source>
</evidence>
<evidence type="ECO:0000256" key="6">
    <source>
        <dbReference type="ARBA" id="ARBA00037847"/>
    </source>
</evidence>
<comment type="similarity">
    <text evidence="2">Belongs to the YSP2 family.</text>
</comment>
<feature type="region of interest" description="Disordered" evidence="8">
    <location>
        <begin position="740"/>
        <end position="815"/>
    </location>
</feature>
<reference evidence="11 12" key="1">
    <citation type="submission" date="2016-03" db="EMBL/GenBank/DDBJ databases">
        <title>How can Kluyveromyces marxianus grow so fast - potential evolutionary course in Saccharomyces Complex revealed by comparative genomics.</title>
        <authorList>
            <person name="Mo W."/>
            <person name="Lu W."/>
            <person name="Yang X."/>
            <person name="Qi J."/>
            <person name="Lv H."/>
        </authorList>
    </citation>
    <scope>NUCLEOTIDE SEQUENCE [LARGE SCALE GENOMIC DNA]</scope>
    <source>
        <strain evidence="11 12">FIM1</strain>
    </source>
</reference>
<name>A0ABX6EZF9_KLUMA</name>
<feature type="region of interest" description="Disordered" evidence="8">
    <location>
        <begin position="434"/>
        <end position="504"/>
    </location>
</feature>
<feature type="compositionally biased region" description="Basic and acidic residues" evidence="8">
    <location>
        <begin position="195"/>
        <end position="205"/>
    </location>
</feature>
<sequence length="1395" mass="155010">MTLGIHKENKSRLRSFSGNAGSLLGLNKRKNKRKEKERDKSSQLQTGETPERIDEVSDDLSDGSSDKVFVTQGSDDDSDIAGTVRTVRTAQRQSPQKQTPHKHKQRYSDGNINASTVSSEISKPSSRSLKISTSLAKLQRKELSLNDLTSHAQSNGERERERERERDRNDRSRSTDAFNQTAISSGENTDPLGSRLRDTEGKSHSDVPSTTLFTKFKSSKTEHLTPSKTRIEDTESGILSSLVSAAHNAANHLIPKNSLKSAGSLHDESPDASDKLHSTTSSAGVETPLESFHHSSSFLNHLDFLLAASPNNELMLKRTTTLDTLHTSDSSNSSFSQQLTSPSSAAPLNDDEELETYNSDELGSMGTSIEKVKFHSIKQDGASPAISTFGRGNLTLDAFDNQNKSNGIEYNLPNVLINDHPAMNTKSPSQMSFQNFENDTDQNLGNMVNNNNNNNDNNNTNSNNINNNTTIAASNPPDSIPSEASSVDVRPRTPRTSKKRPEGLRELTMRSLSPAAATRLIKAPFRNSFSGRNMTRGNSISRSNDNAQKRLSTSDIPTNKTFEQPELQGIEYASPKRNSEFHSIFKDTVVSPTERLIADYSCALSKDILIQGRLYISDKHLCFYSNILGWMKSVVVPFKEIAQIEQKNTAILFPNAISIQTLHDKYLFASFISRDATFDLIMDIWNQTIINKQLKPNNGRAGSMDFSRDDIMSNSEASSMNFNDEDDVAGVSNDLVSTTTRDYYSEDDEDDESDGLDDIDSQEMTSDSEEGSSNLGTSDQKRTGLSKTSSTQSANVLGPLQHAPTTPDYTPKENEREMGEATFNAPLGTVINLLYGNDTKHFGRILKAQGNYDISPIEEMLQAKKREYIYTKPISGSIGPGKTTCFIDENFDKFDLNKYVQVTQASKTPDIPSGNSFVVKTVFLFSWAEGNTTKMKVYAYVDWSAKSWIKAAVEKGTFDGVKSSTKVFISELENIIEENRGKSSPSSASQKLKDVEVEEVVSSLPSMSPKEHEPTACTFDKSSGYEIIDDKINLKAPVGTIFQLICGDDTSYVRRILERQKNFDISEIPPFKDKTRKYSYTKPLSGPIGPKQAKCFIEEKIESDDINTCMVLEQISRTPGIPSGNSFEVHTKFYFSWGEKNSTNMLVATIVEWSGKSWIKSAVEKGSISGQKAGMQDMVAELKDILASATTVTKRRTTGPKKKVERTKSKRKTITTPPVEEHEETGVMAIAEQIGNVLKDLVSDLPPGVFIIGASIIFIFLYVIPRLYSGVFPAAQTPHFIDSNTISMDGQEYYIIPSVGNRAMMNRRFTNDKRDNKYVTDSEYDIWKWIDSHSGKNANVANSSEEFSSYFKSNDEPNFDKATEHEKQSLNEIIRITEQRLSKLKEEANMVDSEV</sequence>
<feature type="compositionally biased region" description="Polar residues" evidence="8">
    <location>
        <begin position="469"/>
        <end position="485"/>
    </location>
</feature>
<feature type="compositionally biased region" description="Low complexity" evidence="8">
    <location>
        <begin position="326"/>
        <end position="344"/>
    </location>
</feature>
<dbReference type="InterPro" id="IPR011993">
    <property type="entry name" value="PH-like_dom_sf"/>
</dbReference>
<dbReference type="PANTHER" id="PTHR23319:SF36">
    <property type="entry name" value="MEMBRANE-ANCHORED LIPID-BINDING PROTEIN LAM4-RELATED"/>
    <property type="match status" value="1"/>
</dbReference>
<gene>
    <name evidence="11" type="primary">YSP2</name>
    <name evidence="11" type="ORF">FIM1_4196</name>
</gene>
<keyword evidence="7" id="KW-0175">Coiled coil</keyword>
<evidence type="ECO:0000256" key="1">
    <source>
        <dbReference type="ARBA" id="ARBA00004586"/>
    </source>
</evidence>
<dbReference type="CDD" id="cd13220">
    <property type="entry name" value="PH-GRAM_GRAMDC"/>
    <property type="match status" value="1"/>
</dbReference>
<dbReference type="InterPro" id="IPR004182">
    <property type="entry name" value="GRAM"/>
</dbReference>
<dbReference type="SMART" id="SM00568">
    <property type="entry name" value="GRAM"/>
    <property type="match status" value="1"/>
</dbReference>
<feature type="compositionally biased region" description="Low complexity" evidence="8">
    <location>
        <begin position="443"/>
        <end position="468"/>
    </location>
</feature>
<protein>
    <submittedName>
        <fullName evidence="11">GRAM domain-containing protein YSP2</fullName>
    </submittedName>
</protein>
<dbReference type="Pfam" id="PF02893">
    <property type="entry name" value="GRAM"/>
    <property type="match status" value="1"/>
</dbReference>
<feature type="compositionally biased region" description="Basic residues" evidence="8">
    <location>
        <begin position="1195"/>
        <end position="1213"/>
    </location>
</feature>
<evidence type="ECO:0000256" key="3">
    <source>
        <dbReference type="ARBA" id="ARBA00022692"/>
    </source>
</evidence>
<evidence type="ECO:0000256" key="2">
    <source>
        <dbReference type="ARBA" id="ARBA00006582"/>
    </source>
</evidence>
<feature type="compositionally biased region" description="Polar residues" evidence="8">
    <location>
        <begin position="175"/>
        <end position="188"/>
    </location>
</feature>
<feature type="region of interest" description="Disordered" evidence="8">
    <location>
        <begin position="144"/>
        <end position="211"/>
    </location>
</feature>